<comment type="similarity">
    <text evidence="2">Belongs to the QNG1 protein family.</text>
</comment>
<evidence type="ECO:0000256" key="1">
    <source>
        <dbReference type="ARBA" id="ARBA00022801"/>
    </source>
</evidence>
<dbReference type="GO" id="GO:0016787">
    <property type="term" value="F:hydrolase activity"/>
    <property type="evidence" value="ECO:0007669"/>
    <property type="project" value="UniProtKB-KW"/>
</dbReference>
<gene>
    <name evidence="6" type="ORF">METZ01_LOCUS196681</name>
</gene>
<dbReference type="AlphaFoldDB" id="A0A382E1U9"/>
<organism evidence="6">
    <name type="scientific">marine metagenome</name>
    <dbReference type="NCBI Taxonomy" id="408172"/>
    <lineage>
        <taxon>unclassified sequences</taxon>
        <taxon>metagenomes</taxon>
        <taxon>ecological metagenomes</taxon>
    </lineage>
</organism>
<dbReference type="InterPro" id="IPR019438">
    <property type="entry name" value="Q_salvage"/>
</dbReference>
<dbReference type="EMBL" id="UINC01041913">
    <property type="protein sequence ID" value="SVB43827.1"/>
    <property type="molecule type" value="Genomic_DNA"/>
</dbReference>
<evidence type="ECO:0000256" key="4">
    <source>
        <dbReference type="ARBA" id="ARBA00035393"/>
    </source>
</evidence>
<accession>A0A382E1U9</accession>
<feature type="non-terminal residue" evidence="6">
    <location>
        <position position="1"/>
    </location>
</feature>
<name>A0A382E1U9_9ZZZZ</name>
<evidence type="ECO:0000256" key="5">
    <source>
        <dbReference type="ARBA" id="ARBA00048204"/>
    </source>
</evidence>
<reference evidence="6" key="1">
    <citation type="submission" date="2018-05" db="EMBL/GenBank/DDBJ databases">
        <authorList>
            <person name="Lanie J.A."/>
            <person name="Ng W.-L."/>
            <person name="Kazmierczak K.M."/>
            <person name="Andrzejewski T.M."/>
            <person name="Davidsen T.M."/>
            <person name="Wayne K.J."/>
            <person name="Tettelin H."/>
            <person name="Glass J.I."/>
            <person name="Rusch D."/>
            <person name="Podicherti R."/>
            <person name="Tsui H.-C.T."/>
            <person name="Winkler M.E."/>
        </authorList>
    </citation>
    <scope>NUCLEOTIDE SEQUENCE</scope>
</reference>
<sequence length="290" mass="32462">PDGSIEGPFDFGPRPDAIIDATLLISSLNFAYTDFESGERFETDYLGRTWADAEALYARIHQAHLGDTPIFDGGFLASVSRPELGLIFEGSIEIPMLDERVRILNEIGAVLVERYDGCFHNLVRSCEPAAYADGNGLLERLTSEFPRFNDVSDHHGRTVVFNKLGQLCLWSLHVALSGTGTFAVSDLDHLTAFPDYILPVALEAMGILEYTDDLSYRIAGQELIDRDSDEEIEIRSHTIYATALLTDAINAIRPVDRQVVIPQVDFRLWSTYHAAFPTLRPHHLTRTTMY</sequence>
<comment type="catalytic activity">
    <reaction evidence="5">
        <text>queuosine 5'-phosphate + H2O = queuine + D-ribose 5-phosphate</text>
        <dbReference type="Rhea" id="RHEA:75387"/>
        <dbReference type="ChEBI" id="CHEBI:15377"/>
        <dbReference type="ChEBI" id="CHEBI:17433"/>
        <dbReference type="ChEBI" id="CHEBI:78346"/>
        <dbReference type="ChEBI" id="CHEBI:194371"/>
    </reaction>
    <physiologicalReaction direction="left-to-right" evidence="5">
        <dbReference type="Rhea" id="RHEA:75388"/>
    </physiologicalReaction>
</comment>
<keyword evidence="1" id="KW-0378">Hydrolase</keyword>
<protein>
    <recommendedName>
        <fullName evidence="3">Queuosine 5'-phosphate N-glycosylase/hydrolase</fullName>
    </recommendedName>
    <alternativeName>
        <fullName evidence="4">Queuosine-nucleotide N-glycosylase/hydrolase</fullName>
    </alternativeName>
</protein>
<evidence type="ECO:0000256" key="2">
    <source>
        <dbReference type="ARBA" id="ARBA00035119"/>
    </source>
</evidence>
<dbReference type="GO" id="GO:0006400">
    <property type="term" value="P:tRNA modification"/>
    <property type="evidence" value="ECO:0007669"/>
    <property type="project" value="TreeGrafter"/>
</dbReference>
<dbReference type="PANTHER" id="PTHR21314:SF0">
    <property type="entry name" value="QUEUOSINE 5'-PHOSPHATE N-GLYCOSYLASE_HYDROLASE"/>
    <property type="match status" value="1"/>
</dbReference>
<dbReference type="Pfam" id="PF10343">
    <property type="entry name" value="Q_salvage"/>
    <property type="match status" value="1"/>
</dbReference>
<evidence type="ECO:0000256" key="3">
    <source>
        <dbReference type="ARBA" id="ARBA00035306"/>
    </source>
</evidence>
<evidence type="ECO:0000313" key="6">
    <source>
        <dbReference type="EMBL" id="SVB43827.1"/>
    </source>
</evidence>
<proteinExistence type="inferred from homology"/>
<dbReference type="PANTHER" id="PTHR21314">
    <property type="entry name" value="QUEUOSINE 5'-PHOSPHATE N-GLYCOSYLASE_HYDROLASE-RELATED"/>
    <property type="match status" value="1"/>
</dbReference>